<evidence type="ECO:0008006" key="4">
    <source>
        <dbReference type="Google" id="ProtNLM"/>
    </source>
</evidence>
<evidence type="ECO:0000313" key="2">
    <source>
        <dbReference type="EMBL" id="GAB77740.1"/>
    </source>
</evidence>
<reference evidence="2 3" key="1">
    <citation type="submission" date="2012-08" db="EMBL/GenBank/DDBJ databases">
        <title>Whole genome shotgun sequence of Austwickia chelonae NBRC 105200.</title>
        <authorList>
            <person name="Yoshida I."/>
            <person name="Hosoyama A."/>
            <person name="Tsuchikane K."/>
            <person name="Katsumata H."/>
            <person name="Ando Y."/>
            <person name="Ohji S."/>
            <person name="Hamada M."/>
            <person name="Tamura T."/>
            <person name="Yamazoe A."/>
            <person name="Yamazaki S."/>
            <person name="Fujita N."/>
        </authorList>
    </citation>
    <scope>NUCLEOTIDE SEQUENCE [LARGE SCALE GENOMIC DNA]</scope>
    <source>
        <strain evidence="2 3">NBRC 105200</strain>
    </source>
</reference>
<dbReference type="InterPro" id="IPR029033">
    <property type="entry name" value="His_PPase_superfam"/>
</dbReference>
<dbReference type="AlphaFoldDB" id="K6VQU5"/>
<dbReference type="EMBL" id="BAGZ01000006">
    <property type="protein sequence ID" value="GAB77740.1"/>
    <property type="molecule type" value="Genomic_DNA"/>
</dbReference>
<dbReference type="Gene3D" id="3.40.50.1240">
    <property type="entry name" value="Phosphoglycerate mutase-like"/>
    <property type="match status" value="1"/>
</dbReference>
<protein>
    <recommendedName>
        <fullName evidence="4">Phosphoglycerate mutase family protein</fullName>
    </recommendedName>
</protein>
<proteinExistence type="predicted"/>
<organism evidence="2 3">
    <name type="scientific">Austwickia chelonae NBRC 105200</name>
    <dbReference type="NCBI Taxonomy" id="1184607"/>
    <lineage>
        <taxon>Bacteria</taxon>
        <taxon>Bacillati</taxon>
        <taxon>Actinomycetota</taxon>
        <taxon>Actinomycetes</taxon>
        <taxon>Micrococcales</taxon>
        <taxon>Dermatophilaceae</taxon>
        <taxon>Austwickia</taxon>
    </lineage>
</organism>
<evidence type="ECO:0000313" key="3">
    <source>
        <dbReference type="Proteomes" id="UP000008495"/>
    </source>
</evidence>
<comment type="caution">
    <text evidence="2">The sequence shown here is derived from an EMBL/GenBank/DDBJ whole genome shotgun (WGS) entry which is preliminary data.</text>
</comment>
<evidence type="ECO:0000256" key="1">
    <source>
        <dbReference type="SAM" id="MobiDB-lite"/>
    </source>
</evidence>
<dbReference type="STRING" id="100225.SAMN05421595_0244"/>
<name>K6VQU5_9MICO</name>
<accession>K6VQU5</accession>
<feature type="region of interest" description="Disordered" evidence="1">
    <location>
        <begin position="72"/>
        <end position="103"/>
    </location>
</feature>
<feature type="compositionally biased region" description="Basic residues" evidence="1">
    <location>
        <begin position="83"/>
        <end position="103"/>
    </location>
</feature>
<sequence>MTTDWVQCDIVFARHGHAHTGGEVYGSDEVRMLPLQGHAQAEELAQQLTSWKPGVVIAPWTGLFTQAWTNLKTHPRPDQQQHPHPHRLQHLFVRGRRRSPGGR</sequence>
<dbReference type="Proteomes" id="UP000008495">
    <property type="component" value="Unassembled WGS sequence"/>
</dbReference>
<keyword evidence="3" id="KW-1185">Reference proteome</keyword>
<gene>
    <name evidence="2" type="ORF">AUCHE_06_00120</name>
</gene>